<dbReference type="AlphaFoldDB" id="A0A182D485"/>
<dbReference type="EMBL" id="AP014854">
    <property type="protein sequence ID" value="BAS00169.1"/>
    <property type="molecule type" value="Genomic_DNA"/>
</dbReference>
<gene>
    <name evidence="2" type="ORF">BV133_2575</name>
</gene>
<protein>
    <submittedName>
        <fullName evidence="2">Uncharacterized protein</fullName>
    </submittedName>
</protein>
<feature type="region of interest" description="Disordered" evidence="1">
    <location>
        <begin position="62"/>
        <end position="110"/>
    </location>
</feature>
<name>A0A182D485_BLAVI</name>
<organism evidence="2">
    <name type="scientific">Blastochloris viridis</name>
    <name type="common">Rhodopseudomonas viridis</name>
    <dbReference type="NCBI Taxonomy" id="1079"/>
    <lineage>
        <taxon>Bacteria</taxon>
        <taxon>Pseudomonadati</taxon>
        <taxon>Pseudomonadota</taxon>
        <taxon>Alphaproteobacteria</taxon>
        <taxon>Hyphomicrobiales</taxon>
        <taxon>Blastochloridaceae</taxon>
        <taxon>Blastochloris</taxon>
    </lineage>
</organism>
<sequence>MHHNGGECHGPSSGSCSWRRLSRALAVSSQSPPNGAVFTPRRRACPHIIEYSIATSTFCRRHDTAIRRRSRTRSPEQKPCALRSTAPRRPTSKAGRPRRRPGAVVPDKRASRAIGAMIREARRCPHRPSLCGIARGN</sequence>
<evidence type="ECO:0000256" key="1">
    <source>
        <dbReference type="SAM" id="MobiDB-lite"/>
    </source>
</evidence>
<reference evidence="2" key="1">
    <citation type="journal article" date="2015" name="Genome Announc.">
        <title>Complete Genome Sequence of the Bacteriochlorophyll b-Producing Photosynthetic Bacterium Blastochloris viridis.</title>
        <authorList>
            <person name="Tsukatani Y."/>
            <person name="Hirose Y."/>
            <person name="Harada J."/>
            <person name="Misawa N."/>
            <person name="Mori K."/>
            <person name="Inoue K."/>
            <person name="Tamiaki H."/>
        </authorList>
    </citation>
    <scope>NUCLEOTIDE SEQUENCE [LARGE SCALE GENOMIC DNA]</scope>
    <source>
        <strain evidence="2">DSM 133</strain>
    </source>
</reference>
<evidence type="ECO:0000313" key="2">
    <source>
        <dbReference type="EMBL" id="BAS00169.1"/>
    </source>
</evidence>
<accession>A0A182D485</accession>
<proteinExistence type="predicted"/>